<dbReference type="CDD" id="cd06662">
    <property type="entry name" value="SURF1"/>
    <property type="match status" value="1"/>
</dbReference>
<comment type="subcellular location">
    <subcellularLocation>
        <location evidence="6">Cell membrane</location>
        <topology evidence="6">Multi-pass membrane protein</topology>
    </subcellularLocation>
    <subcellularLocation>
        <location evidence="1">Membrane</location>
    </subcellularLocation>
</comment>
<evidence type="ECO:0000256" key="3">
    <source>
        <dbReference type="ARBA" id="ARBA00022692"/>
    </source>
</evidence>
<keyword evidence="5 6" id="KW-0472">Membrane</keyword>
<dbReference type="Proteomes" id="UP000256561">
    <property type="component" value="Unassembled WGS sequence"/>
</dbReference>
<dbReference type="PROSITE" id="PS50895">
    <property type="entry name" value="SURF1"/>
    <property type="match status" value="1"/>
</dbReference>
<sequence>MLLTRTYLKSAVAASGVLAAIITMVGLGLWQLQRMQQKELRLNSIAELSGQQGVALSALNLKSDLLQDVPVQFVGQPDLNRLVFLDNRIEGGVVGYEVLVPVVFEHGQVLVNYGWVAATQSRQQLPVVSIDPGEQMYHGVVSVPQRNPLVSETAQSTDPFPLLIQQLDLPKLEVLLETELVPVVIQLSAQKDSAFVRNWQPVVMPPEKHFAYAVQWFVLAMAAAIVALLVFFSKGRQYDSSEYKS</sequence>
<keyword evidence="8" id="KW-1185">Reference proteome</keyword>
<comment type="similarity">
    <text evidence="2 6">Belongs to the SURF1 family.</text>
</comment>
<dbReference type="Pfam" id="PF02104">
    <property type="entry name" value="SURF1"/>
    <property type="match status" value="1"/>
</dbReference>
<dbReference type="InterPro" id="IPR045214">
    <property type="entry name" value="Surf1/Surf4"/>
</dbReference>
<organism evidence="7 8">
    <name type="scientific">Alteromonas aestuariivivens</name>
    <dbReference type="NCBI Taxonomy" id="1938339"/>
    <lineage>
        <taxon>Bacteria</taxon>
        <taxon>Pseudomonadati</taxon>
        <taxon>Pseudomonadota</taxon>
        <taxon>Gammaproteobacteria</taxon>
        <taxon>Alteromonadales</taxon>
        <taxon>Alteromonadaceae</taxon>
        <taxon>Alteromonas/Salinimonas group</taxon>
        <taxon>Alteromonas</taxon>
    </lineage>
</organism>
<evidence type="ECO:0000256" key="6">
    <source>
        <dbReference type="RuleBase" id="RU363076"/>
    </source>
</evidence>
<gene>
    <name evidence="7" type="ORF">DXV75_12240</name>
</gene>
<reference evidence="8" key="1">
    <citation type="submission" date="2018-08" db="EMBL/GenBank/DDBJ databases">
        <authorList>
            <person name="Zhang J."/>
            <person name="Du Z.-J."/>
        </authorList>
    </citation>
    <scope>NUCLEOTIDE SEQUENCE [LARGE SCALE GENOMIC DNA]</scope>
    <source>
        <strain evidence="8">KCTC 52655</strain>
    </source>
</reference>
<dbReference type="InterPro" id="IPR002994">
    <property type="entry name" value="Surf1/Shy1"/>
</dbReference>
<name>A0A3D8M5E1_9ALTE</name>
<evidence type="ECO:0000256" key="4">
    <source>
        <dbReference type="ARBA" id="ARBA00022989"/>
    </source>
</evidence>
<dbReference type="GO" id="GO:0005886">
    <property type="term" value="C:plasma membrane"/>
    <property type="evidence" value="ECO:0007669"/>
    <property type="project" value="UniProtKB-SubCell"/>
</dbReference>
<keyword evidence="4 6" id="KW-1133">Transmembrane helix</keyword>
<feature type="transmembrane region" description="Helical" evidence="6">
    <location>
        <begin position="210"/>
        <end position="232"/>
    </location>
</feature>
<evidence type="ECO:0000313" key="8">
    <source>
        <dbReference type="Proteomes" id="UP000256561"/>
    </source>
</evidence>
<evidence type="ECO:0000256" key="1">
    <source>
        <dbReference type="ARBA" id="ARBA00004370"/>
    </source>
</evidence>
<evidence type="ECO:0000313" key="7">
    <source>
        <dbReference type="EMBL" id="RDV24841.1"/>
    </source>
</evidence>
<comment type="caution">
    <text evidence="7">The sequence shown here is derived from an EMBL/GenBank/DDBJ whole genome shotgun (WGS) entry which is preliminary data.</text>
</comment>
<dbReference type="PANTHER" id="PTHR23427">
    <property type="entry name" value="SURFEIT LOCUS PROTEIN"/>
    <property type="match status" value="1"/>
</dbReference>
<keyword evidence="3 6" id="KW-0812">Transmembrane</keyword>
<accession>A0A3D8M5E1</accession>
<dbReference type="EMBL" id="QRHA01000008">
    <property type="protein sequence ID" value="RDV24841.1"/>
    <property type="molecule type" value="Genomic_DNA"/>
</dbReference>
<dbReference type="AlphaFoldDB" id="A0A3D8M5E1"/>
<keyword evidence="6" id="KW-1003">Cell membrane</keyword>
<protein>
    <recommendedName>
        <fullName evidence="6">SURF1-like protein</fullName>
    </recommendedName>
</protein>
<evidence type="ECO:0000256" key="2">
    <source>
        <dbReference type="ARBA" id="ARBA00007165"/>
    </source>
</evidence>
<feature type="transmembrane region" description="Helical" evidence="6">
    <location>
        <begin position="12"/>
        <end position="32"/>
    </location>
</feature>
<dbReference type="RefSeq" id="WP_115593711.1">
    <property type="nucleotide sequence ID" value="NZ_QRHA01000008.1"/>
</dbReference>
<dbReference type="PANTHER" id="PTHR23427:SF2">
    <property type="entry name" value="SURFEIT LOCUS PROTEIN 1"/>
    <property type="match status" value="1"/>
</dbReference>
<evidence type="ECO:0000256" key="5">
    <source>
        <dbReference type="ARBA" id="ARBA00023136"/>
    </source>
</evidence>
<proteinExistence type="inferred from homology"/>
<dbReference type="OrthoDB" id="9789940at2"/>